<dbReference type="EMBL" id="CP003349">
    <property type="protein sequence ID" value="AFD05913.1"/>
    <property type="molecule type" value="Genomic_DNA"/>
</dbReference>
<dbReference type="AlphaFoldDB" id="H8KPL5"/>
<keyword evidence="5" id="KW-1185">Reference proteome</keyword>
<dbReference type="PANTHER" id="PTHR16222">
    <property type="entry name" value="ADP-RIBOSYLGLYCOHYDROLASE"/>
    <property type="match status" value="1"/>
</dbReference>
<comment type="cofactor">
    <cofactor evidence="3">
        <name>Mg(2+)</name>
        <dbReference type="ChEBI" id="CHEBI:18420"/>
    </cofactor>
    <text evidence="3">Binds 2 magnesium ions per subunit.</text>
</comment>
<dbReference type="PANTHER" id="PTHR16222:SF24">
    <property type="entry name" value="ADP-RIBOSYLHYDROLASE ARH3"/>
    <property type="match status" value="1"/>
</dbReference>
<dbReference type="Pfam" id="PF03747">
    <property type="entry name" value="ADP_ribosyl_GH"/>
    <property type="match status" value="1"/>
</dbReference>
<dbReference type="InterPro" id="IPR050792">
    <property type="entry name" value="ADP-ribosylglycohydrolase"/>
</dbReference>
<dbReference type="Gene3D" id="1.10.4080.10">
    <property type="entry name" value="ADP-ribosylation/Crystallin J1"/>
    <property type="match status" value="1"/>
</dbReference>
<dbReference type="GO" id="GO:0046872">
    <property type="term" value="F:metal ion binding"/>
    <property type="evidence" value="ECO:0007669"/>
    <property type="project" value="UniProtKB-KW"/>
</dbReference>
<feature type="binding site" evidence="3">
    <location>
        <position position="55"/>
    </location>
    <ligand>
        <name>Mg(2+)</name>
        <dbReference type="ChEBI" id="CHEBI:18420"/>
        <label>1</label>
    </ligand>
</feature>
<evidence type="ECO:0000313" key="5">
    <source>
        <dbReference type="Proteomes" id="UP000007590"/>
    </source>
</evidence>
<keyword evidence="2 4" id="KW-0378">Hydrolase</keyword>
<feature type="binding site" evidence="3">
    <location>
        <position position="271"/>
    </location>
    <ligand>
        <name>Mg(2+)</name>
        <dbReference type="ChEBI" id="CHEBI:18420"/>
        <label>1</label>
    </ligand>
</feature>
<dbReference type="SUPFAM" id="SSF101478">
    <property type="entry name" value="ADP-ribosylglycohydrolase"/>
    <property type="match status" value="1"/>
</dbReference>
<dbReference type="KEGG" id="scn:Solca_0794"/>
<dbReference type="InterPro" id="IPR036705">
    <property type="entry name" value="Ribosyl_crysJ1_sf"/>
</dbReference>
<feature type="binding site" evidence="3">
    <location>
        <position position="274"/>
    </location>
    <ligand>
        <name>Mg(2+)</name>
        <dbReference type="ChEBI" id="CHEBI:18420"/>
        <label>1</label>
    </ligand>
</feature>
<evidence type="ECO:0000256" key="3">
    <source>
        <dbReference type="PIRSR" id="PIRSR605502-1"/>
    </source>
</evidence>
<dbReference type="InterPro" id="IPR005502">
    <property type="entry name" value="Ribosyl_crysJ1"/>
</dbReference>
<name>H8KPL5_SOLCM</name>
<dbReference type="Proteomes" id="UP000007590">
    <property type="component" value="Chromosome"/>
</dbReference>
<evidence type="ECO:0000313" key="4">
    <source>
        <dbReference type="EMBL" id="AFD05913.1"/>
    </source>
</evidence>
<comment type="similarity">
    <text evidence="1">Belongs to the ADP-ribosylglycohydrolase family.</text>
</comment>
<gene>
    <name evidence="4" type="ordered locus">Solca_0794</name>
</gene>
<dbReference type="STRING" id="929556.Solca_0794"/>
<keyword evidence="3" id="KW-0479">Metal-binding</keyword>
<keyword evidence="3" id="KW-0460">Magnesium</keyword>
<evidence type="ECO:0000256" key="2">
    <source>
        <dbReference type="ARBA" id="ARBA00022801"/>
    </source>
</evidence>
<dbReference type="OrthoDB" id="9798107at2"/>
<feature type="binding site" evidence="3">
    <location>
        <position position="273"/>
    </location>
    <ligand>
        <name>Mg(2+)</name>
        <dbReference type="ChEBI" id="CHEBI:18420"/>
        <label>1</label>
    </ligand>
</feature>
<dbReference type="eggNOG" id="COG1397">
    <property type="taxonomic scope" value="Bacteria"/>
</dbReference>
<organism evidence="4 5">
    <name type="scientific">Solitalea canadensis (strain ATCC 29591 / DSM 3403 / JCM 21819 / LMG 8368 / NBRC 15130 / NCIMB 12057 / USAM 9D)</name>
    <name type="common">Flexibacter canadensis</name>
    <dbReference type="NCBI Taxonomy" id="929556"/>
    <lineage>
        <taxon>Bacteria</taxon>
        <taxon>Pseudomonadati</taxon>
        <taxon>Bacteroidota</taxon>
        <taxon>Sphingobacteriia</taxon>
        <taxon>Sphingobacteriales</taxon>
        <taxon>Sphingobacteriaceae</taxon>
        <taxon>Solitalea</taxon>
    </lineage>
</organism>
<reference evidence="4" key="1">
    <citation type="submission" date="2012-02" db="EMBL/GenBank/DDBJ databases">
        <title>The complete genome of Solitalea canadensis DSM 3403.</title>
        <authorList>
            <consortium name="US DOE Joint Genome Institute (JGI-PGF)"/>
            <person name="Lucas S."/>
            <person name="Copeland A."/>
            <person name="Lapidus A."/>
            <person name="Glavina del Rio T."/>
            <person name="Dalin E."/>
            <person name="Tice H."/>
            <person name="Bruce D."/>
            <person name="Goodwin L."/>
            <person name="Pitluck S."/>
            <person name="Peters L."/>
            <person name="Ovchinnikova G."/>
            <person name="Lu M."/>
            <person name="Kyrpides N."/>
            <person name="Mavromatis K."/>
            <person name="Ivanova N."/>
            <person name="Brettin T."/>
            <person name="Detter J.C."/>
            <person name="Han C."/>
            <person name="Larimer F."/>
            <person name="Land M."/>
            <person name="Hauser L."/>
            <person name="Markowitz V."/>
            <person name="Cheng J.-F."/>
            <person name="Hugenholtz P."/>
            <person name="Woyke T."/>
            <person name="Wu D."/>
            <person name="Spring S."/>
            <person name="Schroeder M."/>
            <person name="Kopitz M."/>
            <person name="Brambilla E."/>
            <person name="Klenk H.-P."/>
            <person name="Eisen J.A."/>
        </authorList>
    </citation>
    <scope>NUCLEOTIDE SEQUENCE</scope>
    <source>
        <strain evidence="4">DSM 3403</strain>
    </source>
</reference>
<dbReference type="GO" id="GO:0016787">
    <property type="term" value="F:hydrolase activity"/>
    <property type="evidence" value="ECO:0007669"/>
    <property type="project" value="UniProtKB-KW"/>
</dbReference>
<dbReference type="RefSeq" id="WP_014679141.1">
    <property type="nucleotide sequence ID" value="NC_017770.1"/>
</dbReference>
<feature type="binding site" evidence="3">
    <location>
        <position position="53"/>
    </location>
    <ligand>
        <name>Mg(2+)</name>
        <dbReference type="ChEBI" id="CHEBI:18420"/>
        <label>1</label>
    </ligand>
</feature>
<feature type="binding site" evidence="3">
    <location>
        <position position="54"/>
    </location>
    <ligand>
        <name>Mg(2+)</name>
        <dbReference type="ChEBI" id="CHEBI:18420"/>
        <label>1</label>
    </ligand>
</feature>
<sequence length="318" mass="35454">MHRNYIKDALLGLAVGDALGVPVEFMTREEIRTNPVTTMQAFGTHNQPAGTWSDDSSLTFCLAEMLCKGYDLDELALYMIRWKESAFWTAHNHVFDIGIATSQAINLLKKGISPLLSGGNSEQSNGNGSLMRILPLLFYVKEKPIQERFKCVQEISSLTHRHIISAVACFIYLEYALKLLNGVDKLLALTQAGLDVKNFLIMHDLISIEEFDRFKRILPNETGIVTINDLDETEIHSSGYVLHSLEASIWSVLSTNNYNDAVLKAVNLGSDTDTTGAITGGLAGLLYGWQEIPPEWLNLLVKRTDIENLSEKLFAVIY</sequence>
<dbReference type="HOGENOM" id="CLU_024566_8_1_10"/>
<protein>
    <submittedName>
        <fullName evidence="4">ADP-ribosylglycohydrolase</fullName>
    </submittedName>
</protein>
<evidence type="ECO:0000256" key="1">
    <source>
        <dbReference type="ARBA" id="ARBA00010702"/>
    </source>
</evidence>
<proteinExistence type="inferred from homology"/>
<accession>H8KPL5</accession>